<dbReference type="PANTHER" id="PTHR14614">
    <property type="entry name" value="HEPATOCELLULAR CARCINOMA-ASSOCIATED ANTIGEN"/>
    <property type="match status" value="1"/>
</dbReference>
<dbReference type="KEGG" id="tpal:117654420"/>
<accession>A0A6P9AMW7</accession>
<name>A0A6P9AMW7_THRPL</name>
<reference evidence="2" key="1">
    <citation type="submission" date="2025-08" db="UniProtKB">
        <authorList>
            <consortium name="RefSeq"/>
        </authorList>
    </citation>
    <scope>IDENTIFICATION</scope>
    <source>
        <tissue evidence="2">Total insect</tissue>
    </source>
</reference>
<proteinExistence type="predicted"/>
<dbReference type="RefSeq" id="XP_034256931.1">
    <property type="nucleotide sequence ID" value="XM_034401040.1"/>
</dbReference>
<dbReference type="GO" id="GO:0032991">
    <property type="term" value="C:protein-containing complex"/>
    <property type="evidence" value="ECO:0007669"/>
    <property type="project" value="TreeGrafter"/>
</dbReference>
<dbReference type="OrthoDB" id="413520at2759"/>
<dbReference type="InParanoid" id="A0A6P9AMW7"/>
<dbReference type="GeneID" id="117654420"/>
<dbReference type="Gene3D" id="3.40.50.150">
    <property type="entry name" value="Vaccinia Virus protein VP39"/>
    <property type="match status" value="1"/>
</dbReference>
<organism evidence="2">
    <name type="scientific">Thrips palmi</name>
    <name type="common">Melon thrips</name>
    <dbReference type="NCBI Taxonomy" id="161013"/>
    <lineage>
        <taxon>Eukaryota</taxon>
        <taxon>Metazoa</taxon>
        <taxon>Ecdysozoa</taxon>
        <taxon>Arthropoda</taxon>
        <taxon>Hexapoda</taxon>
        <taxon>Insecta</taxon>
        <taxon>Pterygota</taxon>
        <taxon>Neoptera</taxon>
        <taxon>Paraneoptera</taxon>
        <taxon>Thysanoptera</taxon>
        <taxon>Terebrantia</taxon>
        <taxon>Thripoidea</taxon>
        <taxon>Thripidae</taxon>
        <taxon>Thrips</taxon>
    </lineage>
</organism>
<sequence>MTAVSDSDDSCLFAREFEVESLDTTLKFYQKEIGDVSCVIWDASLVLARYLEKRAEANPTFLKNLKIVELGAGVGCVGILAACFGADVTMTDLPSVLPLLERNICINKDVWCKSGGRVEACELSWGDAKTEIKPPSLLLLADCVYYSESILPLVQTMKEVSNTDTEIIICQEERDSDKQRKIWKEFTAELSKYFRFIAVPLEEQHPLFRSPDILLLRGSRLIN</sequence>
<dbReference type="Proteomes" id="UP000515158">
    <property type="component" value="Unplaced"/>
</dbReference>
<keyword evidence="1" id="KW-1185">Reference proteome</keyword>
<protein>
    <submittedName>
        <fullName evidence="2">Protein-lysine methyltransferase METTL21D-like</fullName>
    </submittedName>
</protein>
<dbReference type="GO" id="GO:0005829">
    <property type="term" value="C:cytosol"/>
    <property type="evidence" value="ECO:0007669"/>
    <property type="project" value="TreeGrafter"/>
</dbReference>
<evidence type="ECO:0000313" key="1">
    <source>
        <dbReference type="Proteomes" id="UP000515158"/>
    </source>
</evidence>
<dbReference type="InterPro" id="IPR029063">
    <property type="entry name" value="SAM-dependent_MTases_sf"/>
</dbReference>
<gene>
    <name evidence="2" type="primary">LOC117654420</name>
</gene>
<dbReference type="SUPFAM" id="SSF53335">
    <property type="entry name" value="S-adenosyl-L-methionine-dependent methyltransferases"/>
    <property type="match status" value="1"/>
</dbReference>
<dbReference type="PANTHER" id="PTHR14614:SF44">
    <property type="entry name" value="PROTEIN N-LYSINE METHYLTRANSFERASE METTL21D"/>
    <property type="match status" value="1"/>
</dbReference>
<dbReference type="InterPro" id="IPR019410">
    <property type="entry name" value="Methyltransf_16"/>
</dbReference>
<dbReference type="AlphaFoldDB" id="A0A6P9AMW7"/>
<evidence type="ECO:0000313" key="2">
    <source>
        <dbReference type="RefSeq" id="XP_034256931.1"/>
    </source>
</evidence>
<dbReference type="Pfam" id="PF10294">
    <property type="entry name" value="Methyltransf_16"/>
    <property type="match status" value="1"/>
</dbReference>